<evidence type="ECO:0000256" key="10">
    <source>
        <dbReference type="ARBA" id="ARBA00035120"/>
    </source>
</evidence>
<keyword evidence="7 12" id="KW-0406">Ion transport</keyword>
<reference evidence="13 14" key="1">
    <citation type="submission" date="2023-03" db="EMBL/GenBank/DDBJ databases">
        <title>Altererythrobacter sp. CAU 1644 isolated from sand.</title>
        <authorList>
            <person name="Kim W."/>
        </authorList>
    </citation>
    <scope>NUCLEOTIDE SEQUENCE [LARGE SCALE GENOMIC DNA]</scope>
    <source>
        <strain evidence="13 14">CAU 1644</strain>
    </source>
</reference>
<feature type="transmembrane region" description="Helical" evidence="12">
    <location>
        <begin position="78"/>
        <end position="102"/>
    </location>
</feature>
<evidence type="ECO:0000256" key="12">
    <source>
        <dbReference type="HAMAP-Rule" id="MF_00454"/>
    </source>
</evidence>
<feature type="binding site" evidence="12">
    <location>
        <position position="86"/>
    </location>
    <ligand>
        <name>Na(+)</name>
        <dbReference type="ChEBI" id="CHEBI:29101"/>
        <note>structural</note>
    </ligand>
</feature>
<dbReference type="PANTHER" id="PTHR28259">
    <property type="entry name" value="FLUORIDE EXPORT PROTEIN 1-RELATED"/>
    <property type="match status" value="1"/>
</dbReference>
<keyword evidence="3" id="KW-0997">Cell inner membrane</keyword>
<keyword evidence="4 12" id="KW-0812">Transmembrane</keyword>
<evidence type="ECO:0000256" key="8">
    <source>
        <dbReference type="ARBA" id="ARBA00023136"/>
    </source>
</evidence>
<gene>
    <name evidence="12 13" type="primary">crcB</name>
    <name evidence="12" type="synonym">fluC</name>
    <name evidence="13" type="ORF">P7228_03150</name>
</gene>
<proteinExistence type="inferred from homology"/>
<protein>
    <recommendedName>
        <fullName evidence="12">Fluoride-specific ion channel FluC</fullName>
    </recommendedName>
</protein>
<keyword evidence="6 12" id="KW-0915">Sodium</keyword>
<keyword evidence="12" id="KW-0813">Transport</keyword>
<keyword evidence="2 12" id="KW-1003">Cell membrane</keyword>
<keyword evidence="9 12" id="KW-0407">Ion channel</keyword>
<dbReference type="InterPro" id="IPR003691">
    <property type="entry name" value="FluC"/>
</dbReference>
<feature type="transmembrane region" description="Helical" evidence="12">
    <location>
        <begin position="45"/>
        <end position="66"/>
    </location>
</feature>
<dbReference type="Proteomes" id="UP001215827">
    <property type="component" value="Chromosome"/>
</dbReference>
<dbReference type="PANTHER" id="PTHR28259:SF1">
    <property type="entry name" value="FLUORIDE EXPORT PROTEIN 1-RELATED"/>
    <property type="match status" value="1"/>
</dbReference>
<keyword evidence="5 12" id="KW-1133">Transmembrane helix</keyword>
<dbReference type="NCBIfam" id="NF010791">
    <property type="entry name" value="PRK14195.1"/>
    <property type="match status" value="1"/>
</dbReference>
<dbReference type="Pfam" id="PF02537">
    <property type="entry name" value="CRCB"/>
    <property type="match status" value="1"/>
</dbReference>
<keyword evidence="8 12" id="KW-0472">Membrane</keyword>
<feature type="transmembrane region" description="Helical" evidence="12">
    <location>
        <begin position="108"/>
        <end position="132"/>
    </location>
</feature>
<evidence type="ECO:0000256" key="5">
    <source>
        <dbReference type="ARBA" id="ARBA00022989"/>
    </source>
</evidence>
<evidence type="ECO:0000313" key="14">
    <source>
        <dbReference type="Proteomes" id="UP001215827"/>
    </source>
</evidence>
<feature type="binding site" evidence="12">
    <location>
        <position position="89"/>
    </location>
    <ligand>
        <name>Na(+)</name>
        <dbReference type="ChEBI" id="CHEBI:29101"/>
        <note>structural</note>
    </ligand>
</feature>
<accession>A0ABY8FTI8</accession>
<evidence type="ECO:0000256" key="7">
    <source>
        <dbReference type="ARBA" id="ARBA00023065"/>
    </source>
</evidence>
<dbReference type="NCBIfam" id="TIGR00494">
    <property type="entry name" value="crcB"/>
    <property type="match status" value="1"/>
</dbReference>
<evidence type="ECO:0000256" key="2">
    <source>
        <dbReference type="ARBA" id="ARBA00022475"/>
    </source>
</evidence>
<evidence type="ECO:0000256" key="9">
    <source>
        <dbReference type="ARBA" id="ARBA00023303"/>
    </source>
</evidence>
<evidence type="ECO:0000256" key="1">
    <source>
        <dbReference type="ARBA" id="ARBA00004651"/>
    </source>
</evidence>
<evidence type="ECO:0000256" key="6">
    <source>
        <dbReference type="ARBA" id="ARBA00023053"/>
    </source>
</evidence>
<name>A0ABY8FTI8_9SPHN</name>
<sequence>MSVTSPFVASMHVAIGGALGALARYQVGRGMTAWLGPATIGQFPWATLAVNVIGSLAMGIIAGWLARHGDMGSDQLRLFIGVGLLGGFTTFSAFSLELMVLIERGDAALALGYALVSVLAGLTALYVGLIVMRIAA</sequence>
<comment type="activity regulation">
    <text evidence="12">Na(+) is not transported, but it plays an essential structural role and its presence is essential for fluoride channel function.</text>
</comment>
<feature type="transmembrane region" description="Helical" evidence="12">
    <location>
        <begin position="7"/>
        <end position="25"/>
    </location>
</feature>
<comment type="function">
    <text evidence="12">Fluoride-specific ion channel. Important for reducing fluoride concentration in the cell, thus reducing its toxicity.</text>
</comment>
<evidence type="ECO:0000256" key="11">
    <source>
        <dbReference type="ARBA" id="ARBA00035585"/>
    </source>
</evidence>
<dbReference type="RefSeq" id="WP_278016772.1">
    <property type="nucleotide sequence ID" value="NZ_CP121106.1"/>
</dbReference>
<evidence type="ECO:0000313" key="13">
    <source>
        <dbReference type="EMBL" id="WFL78082.1"/>
    </source>
</evidence>
<dbReference type="HAMAP" id="MF_00454">
    <property type="entry name" value="FluC"/>
    <property type="match status" value="1"/>
</dbReference>
<evidence type="ECO:0000256" key="4">
    <source>
        <dbReference type="ARBA" id="ARBA00022692"/>
    </source>
</evidence>
<dbReference type="EMBL" id="CP121106">
    <property type="protein sequence ID" value="WFL78082.1"/>
    <property type="molecule type" value="Genomic_DNA"/>
</dbReference>
<keyword evidence="14" id="KW-1185">Reference proteome</keyword>
<keyword evidence="12" id="KW-0479">Metal-binding</keyword>
<evidence type="ECO:0000256" key="3">
    <source>
        <dbReference type="ARBA" id="ARBA00022519"/>
    </source>
</evidence>
<comment type="catalytic activity">
    <reaction evidence="11">
        <text>fluoride(in) = fluoride(out)</text>
        <dbReference type="Rhea" id="RHEA:76159"/>
        <dbReference type="ChEBI" id="CHEBI:17051"/>
    </reaction>
    <physiologicalReaction direction="left-to-right" evidence="11">
        <dbReference type="Rhea" id="RHEA:76160"/>
    </physiologicalReaction>
</comment>
<comment type="similarity">
    <text evidence="10 12">Belongs to the fluoride channel Fluc/FEX (TC 1.A.43) family.</text>
</comment>
<comment type="subcellular location">
    <subcellularLocation>
        <location evidence="1 12">Cell membrane</location>
        <topology evidence="1 12">Multi-pass membrane protein</topology>
    </subcellularLocation>
</comment>
<organism evidence="13 14">
    <name type="scientific">Altererythrobacter arenosus</name>
    <dbReference type="NCBI Taxonomy" id="3032592"/>
    <lineage>
        <taxon>Bacteria</taxon>
        <taxon>Pseudomonadati</taxon>
        <taxon>Pseudomonadota</taxon>
        <taxon>Alphaproteobacteria</taxon>
        <taxon>Sphingomonadales</taxon>
        <taxon>Erythrobacteraceae</taxon>
        <taxon>Altererythrobacter</taxon>
    </lineage>
</organism>